<dbReference type="CDD" id="cd03416">
    <property type="entry name" value="CbiX_SirB_N"/>
    <property type="match status" value="1"/>
</dbReference>
<dbReference type="PANTHER" id="PTHR33542:SF3">
    <property type="entry name" value="SIROHYDROCHLORIN FERROCHELATASE, CHLOROPLASTIC"/>
    <property type="match status" value="1"/>
</dbReference>
<evidence type="ECO:0000313" key="3">
    <source>
        <dbReference type="EMBL" id="ADL51965.1"/>
    </source>
</evidence>
<dbReference type="GO" id="GO:0046872">
    <property type="term" value="F:metal ion binding"/>
    <property type="evidence" value="ECO:0007669"/>
    <property type="project" value="UniProtKB-KW"/>
</dbReference>
<dbReference type="GO" id="GO:0016829">
    <property type="term" value="F:lyase activity"/>
    <property type="evidence" value="ECO:0007669"/>
    <property type="project" value="UniProtKB-KW"/>
</dbReference>
<dbReference type="KEGG" id="ccb:Clocel_2225"/>
<dbReference type="STRING" id="573061.Clocel_2225"/>
<keyword evidence="1" id="KW-0479">Metal-binding</keyword>
<dbReference type="SUPFAM" id="SSF53800">
    <property type="entry name" value="Chelatase"/>
    <property type="match status" value="1"/>
</dbReference>
<evidence type="ECO:0000256" key="1">
    <source>
        <dbReference type="ARBA" id="ARBA00022723"/>
    </source>
</evidence>
<evidence type="ECO:0000256" key="2">
    <source>
        <dbReference type="ARBA" id="ARBA00023239"/>
    </source>
</evidence>
<dbReference type="HOGENOM" id="CLU_065901_2_0_9"/>
<reference evidence="3 4" key="1">
    <citation type="submission" date="2010-08" db="EMBL/GenBank/DDBJ databases">
        <title>Complete sequence of Clostridium cellulovorans 743B.</title>
        <authorList>
            <consortium name="US DOE Joint Genome Institute"/>
            <person name="Lucas S."/>
            <person name="Copeland A."/>
            <person name="Lapidus A."/>
            <person name="Cheng J.-F."/>
            <person name="Bruce D."/>
            <person name="Goodwin L."/>
            <person name="Pitluck S."/>
            <person name="Chertkov O."/>
            <person name="Detter J.C."/>
            <person name="Han C."/>
            <person name="Tapia R."/>
            <person name="Land M."/>
            <person name="Hauser L."/>
            <person name="Chang Y.-J."/>
            <person name="Jeffries C."/>
            <person name="Kyrpides N."/>
            <person name="Ivanova N."/>
            <person name="Mikhailova N."/>
            <person name="Hemme C.L."/>
            <person name="Woyke T."/>
        </authorList>
    </citation>
    <scope>NUCLEOTIDE SEQUENCE [LARGE SCALE GENOMIC DNA]</scope>
    <source>
        <strain evidence="4">ATCC 35296 / DSM 3052 / OCM 3 / 743B</strain>
    </source>
</reference>
<proteinExistence type="predicted"/>
<dbReference type="InterPro" id="IPR050963">
    <property type="entry name" value="Sirohydro_Cobaltochel/CbiX"/>
</dbReference>
<gene>
    <name evidence="3" type="ordered locus">Clocel_2225</name>
</gene>
<dbReference type="EMBL" id="CP002160">
    <property type="protein sequence ID" value="ADL51965.1"/>
    <property type="molecule type" value="Genomic_DNA"/>
</dbReference>
<organism evidence="3 4">
    <name type="scientific">Clostridium cellulovorans (strain ATCC 35296 / DSM 3052 / OCM 3 / 743B)</name>
    <dbReference type="NCBI Taxonomy" id="573061"/>
    <lineage>
        <taxon>Bacteria</taxon>
        <taxon>Bacillati</taxon>
        <taxon>Bacillota</taxon>
        <taxon>Clostridia</taxon>
        <taxon>Eubacteriales</taxon>
        <taxon>Clostridiaceae</taxon>
        <taxon>Clostridium</taxon>
    </lineage>
</organism>
<dbReference type="InterPro" id="IPR002762">
    <property type="entry name" value="CbiX-like"/>
</dbReference>
<evidence type="ECO:0000313" key="4">
    <source>
        <dbReference type="Proteomes" id="UP000002730"/>
    </source>
</evidence>
<dbReference type="Gene3D" id="3.40.50.1400">
    <property type="match status" value="1"/>
</dbReference>
<dbReference type="PANTHER" id="PTHR33542">
    <property type="entry name" value="SIROHYDROCHLORIN FERROCHELATASE, CHLOROPLASTIC"/>
    <property type="match status" value="1"/>
</dbReference>
<name>D9SP00_CLOC7</name>
<keyword evidence="4" id="KW-1185">Reference proteome</keyword>
<protein>
    <submittedName>
        <fullName evidence="3">Cobalamin (Vitamin B12) biosynthesis CbiX protein</fullName>
    </submittedName>
</protein>
<sequence>MEGIIILAHGSKKKDTEEIAQSLARKVKINFQDPIKLAFLQLSDSTIEKAVAELYETGVRVFKIVPMFIFDGIHITEDIPSELDRIKDIYKDITIKLGRCIGDDDKLAEIVTERINELC</sequence>
<dbReference type="OrthoDB" id="9797895at2"/>
<dbReference type="Proteomes" id="UP000002730">
    <property type="component" value="Chromosome"/>
</dbReference>
<dbReference type="RefSeq" id="WP_010076809.1">
    <property type="nucleotide sequence ID" value="NC_014393.1"/>
</dbReference>
<dbReference type="eggNOG" id="COG2138">
    <property type="taxonomic scope" value="Bacteria"/>
</dbReference>
<accession>D9SP00</accession>
<keyword evidence="2" id="KW-0456">Lyase</keyword>
<dbReference type="AlphaFoldDB" id="D9SP00"/>
<dbReference type="Pfam" id="PF01903">
    <property type="entry name" value="CbiX"/>
    <property type="match status" value="1"/>
</dbReference>